<dbReference type="OrthoDB" id="9801289at2"/>
<comment type="catalytic activity">
    <reaction evidence="6 7">
        <text>N-acetyl-L-glutamate 5-semialdehyde + phosphate + NADP(+) = N-acetyl-L-glutamyl 5-phosphate + NADPH + H(+)</text>
        <dbReference type="Rhea" id="RHEA:21588"/>
        <dbReference type="ChEBI" id="CHEBI:15378"/>
        <dbReference type="ChEBI" id="CHEBI:29123"/>
        <dbReference type="ChEBI" id="CHEBI:43474"/>
        <dbReference type="ChEBI" id="CHEBI:57783"/>
        <dbReference type="ChEBI" id="CHEBI:57936"/>
        <dbReference type="ChEBI" id="CHEBI:58349"/>
        <dbReference type="EC" id="1.2.1.38"/>
    </reaction>
</comment>
<keyword evidence="11" id="KW-1185">Reference proteome</keyword>
<keyword evidence="7" id="KW-0963">Cytoplasm</keyword>
<comment type="subcellular location">
    <subcellularLocation>
        <location evidence="7">Cytoplasm</location>
    </subcellularLocation>
</comment>
<dbReference type="InterPro" id="IPR023013">
    <property type="entry name" value="AGPR_AS"/>
</dbReference>
<dbReference type="PATRIC" id="fig|1423726.3.peg.2134"/>
<dbReference type="Gene3D" id="3.40.50.720">
    <property type="entry name" value="NAD(P)-binding Rossmann-like Domain"/>
    <property type="match status" value="1"/>
</dbReference>
<dbReference type="EC" id="1.2.1.38" evidence="7"/>
<keyword evidence="5 7" id="KW-0560">Oxidoreductase</keyword>
<dbReference type="Pfam" id="PF01118">
    <property type="entry name" value="Semialdhyde_dh"/>
    <property type="match status" value="1"/>
</dbReference>
<organism evidence="10 11">
    <name type="scientific">Loigolactobacillus bifermentans DSM 20003</name>
    <dbReference type="NCBI Taxonomy" id="1423726"/>
    <lineage>
        <taxon>Bacteria</taxon>
        <taxon>Bacillati</taxon>
        <taxon>Bacillota</taxon>
        <taxon>Bacilli</taxon>
        <taxon>Lactobacillales</taxon>
        <taxon>Lactobacillaceae</taxon>
        <taxon>Loigolactobacillus</taxon>
    </lineage>
</organism>
<dbReference type="PANTHER" id="PTHR32338:SF10">
    <property type="entry name" value="N-ACETYL-GAMMA-GLUTAMYL-PHOSPHATE REDUCTASE, CHLOROPLASTIC-RELATED"/>
    <property type="match status" value="1"/>
</dbReference>
<evidence type="ECO:0000256" key="3">
    <source>
        <dbReference type="ARBA" id="ARBA00022605"/>
    </source>
</evidence>
<evidence type="ECO:0000256" key="7">
    <source>
        <dbReference type="HAMAP-Rule" id="MF_00150"/>
    </source>
</evidence>
<dbReference type="HAMAP" id="MF_00150">
    <property type="entry name" value="ArgC_type1"/>
    <property type="match status" value="1"/>
</dbReference>
<dbReference type="GO" id="GO:0051287">
    <property type="term" value="F:NAD binding"/>
    <property type="evidence" value="ECO:0007669"/>
    <property type="project" value="InterPro"/>
</dbReference>
<dbReference type="InterPro" id="IPR000706">
    <property type="entry name" value="AGPR_type-1"/>
</dbReference>
<proteinExistence type="inferred from homology"/>
<comment type="similarity">
    <text evidence="7">Belongs to the NAGSA dehydrogenase family. Type 1 subfamily.</text>
</comment>
<dbReference type="STRING" id="1423726.FC07_GL002057"/>
<comment type="caution">
    <text evidence="10">The sequence shown here is derived from an EMBL/GenBank/DDBJ whole genome shotgun (WGS) entry which is preliminary data.</text>
</comment>
<dbReference type="GO" id="GO:0003942">
    <property type="term" value="F:N-acetyl-gamma-glutamyl-phosphate reductase activity"/>
    <property type="evidence" value="ECO:0007669"/>
    <property type="project" value="UniProtKB-UniRule"/>
</dbReference>
<keyword evidence="2 7" id="KW-0055">Arginine biosynthesis</keyword>
<comment type="pathway">
    <text evidence="1 7">Amino-acid biosynthesis; L-arginine biosynthesis; N(2)-acetyl-L-ornithine from L-glutamate: step 3/4.</text>
</comment>
<feature type="domain" description="Semialdehyde dehydrogenase NAD-binding" evidence="9">
    <location>
        <begin position="2"/>
        <end position="142"/>
    </location>
</feature>
<dbReference type="InterPro" id="IPR050085">
    <property type="entry name" value="AGPR"/>
</dbReference>
<dbReference type="GO" id="GO:0006526">
    <property type="term" value="P:L-arginine biosynthetic process"/>
    <property type="evidence" value="ECO:0007669"/>
    <property type="project" value="UniProtKB-UniRule"/>
</dbReference>
<dbReference type="Pfam" id="PF22698">
    <property type="entry name" value="Semialdhyde_dhC_1"/>
    <property type="match status" value="1"/>
</dbReference>
<dbReference type="SMART" id="SM00859">
    <property type="entry name" value="Semialdhyde_dh"/>
    <property type="match status" value="1"/>
</dbReference>
<protein>
    <recommendedName>
        <fullName evidence="7">N-acetyl-gamma-glutamyl-phosphate reductase</fullName>
        <shortName evidence="7">AGPR</shortName>
        <ecNumber evidence="7">1.2.1.38</ecNumber>
    </recommendedName>
    <alternativeName>
        <fullName evidence="7">N-acetyl-glutamate semialdehyde dehydrogenase</fullName>
        <shortName evidence="7">NAGSA dehydrogenase</shortName>
    </alternativeName>
</protein>
<evidence type="ECO:0000256" key="5">
    <source>
        <dbReference type="ARBA" id="ARBA00023002"/>
    </source>
</evidence>
<evidence type="ECO:0000256" key="8">
    <source>
        <dbReference type="PROSITE-ProRule" id="PRU10010"/>
    </source>
</evidence>
<dbReference type="SUPFAM" id="SSF55347">
    <property type="entry name" value="Glyceraldehyde-3-phosphate dehydrogenase-like, C-terminal domain"/>
    <property type="match status" value="1"/>
</dbReference>
<evidence type="ECO:0000313" key="10">
    <source>
        <dbReference type="EMBL" id="KRK32627.1"/>
    </source>
</evidence>
<dbReference type="GO" id="GO:0070401">
    <property type="term" value="F:NADP+ binding"/>
    <property type="evidence" value="ECO:0007669"/>
    <property type="project" value="InterPro"/>
</dbReference>
<dbReference type="InterPro" id="IPR058924">
    <property type="entry name" value="AGPR_dimerisation_dom"/>
</dbReference>
<feature type="active site" evidence="7 8">
    <location>
        <position position="148"/>
    </location>
</feature>
<name>A0A0R1GJK2_9LACO</name>
<dbReference type="SUPFAM" id="SSF51735">
    <property type="entry name" value="NAD(P)-binding Rossmann-fold domains"/>
    <property type="match status" value="1"/>
</dbReference>
<dbReference type="EMBL" id="AZDA01000140">
    <property type="protein sequence ID" value="KRK32627.1"/>
    <property type="molecule type" value="Genomic_DNA"/>
</dbReference>
<dbReference type="InterPro" id="IPR036291">
    <property type="entry name" value="NAD(P)-bd_dom_sf"/>
</dbReference>
<dbReference type="Gene3D" id="3.30.360.10">
    <property type="entry name" value="Dihydrodipicolinate Reductase, domain 2"/>
    <property type="match status" value="1"/>
</dbReference>
<dbReference type="PANTHER" id="PTHR32338">
    <property type="entry name" value="N-ACETYL-GAMMA-GLUTAMYL-PHOSPHATE REDUCTASE, CHLOROPLASTIC-RELATED-RELATED"/>
    <property type="match status" value="1"/>
</dbReference>
<dbReference type="AlphaFoldDB" id="A0A0R1GJK2"/>
<dbReference type="RefSeq" id="WP_057905887.1">
    <property type="nucleotide sequence ID" value="NZ_AZDA01000140.1"/>
</dbReference>
<dbReference type="CDD" id="cd23934">
    <property type="entry name" value="AGPR_1_C"/>
    <property type="match status" value="1"/>
</dbReference>
<keyword evidence="3 7" id="KW-0028">Amino-acid biosynthesis</keyword>
<evidence type="ECO:0000256" key="2">
    <source>
        <dbReference type="ARBA" id="ARBA00022571"/>
    </source>
</evidence>
<dbReference type="PROSITE" id="PS01224">
    <property type="entry name" value="ARGC"/>
    <property type="match status" value="1"/>
</dbReference>
<evidence type="ECO:0000256" key="6">
    <source>
        <dbReference type="ARBA" id="ARBA00050557"/>
    </source>
</evidence>
<reference evidence="10 11" key="1">
    <citation type="journal article" date="2015" name="Genome Announc.">
        <title>Expanding the biotechnology potential of lactobacilli through comparative genomics of 213 strains and associated genera.</title>
        <authorList>
            <person name="Sun Z."/>
            <person name="Harris H.M."/>
            <person name="McCann A."/>
            <person name="Guo C."/>
            <person name="Argimon S."/>
            <person name="Zhang W."/>
            <person name="Yang X."/>
            <person name="Jeffery I.B."/>
            <person name="Cooney J.C."/>
            <person name="Kagawa T.F."/>
            <person name="Liu W."/>
            <person name="Song Y."/>
            <person name="Salvetti E."/>
            <person name="Wrobel A."/>
            <person name="Rasinkangas P."/>
            <person name="Parkhill J."/>
            <person name="Rea M.C."/>
            <person name="O'Sullivan O."/>
            <person name="Ritari J."/>
            <person name="Douillard F.P."/>
            <person name="Paul Ross R."/>
            <person name="Yang R."/>
            <person name="Briner A.E."/>
            <person name="Felis G.E."/>
            <person name="de Vos W.M."/>
            <person name="Barrangou R."/>
            <person name="Klaenhammer T.R."/>
            <person name="Caufield P.W."/>
            <person name="Cui Y."/>
            <person name="Zhang H."/>
            <person name="O'Toole P.W."/>
        </authorList>
    </citation>
    <scope>NUCLEOTIDE SEQUENCE [LARGE SCALE GENOMIC DNA]</scope>
    <source>
        <strain evidence="10 11">DSM 20003</strain>
    </source>
</reference>
<keyword evidence="4 7" id="KW-0521">NADP</keyword>
<accession>A0A0R1GJK2</accession>
<dbReference type="NCBIfam" id="TIGR01850">
    <property type="entry name" value="argC"/>
    <property type="match status" value="1"/>
</dbReference>
<evidence type="ECO:0000313" key="11">
    <source>
        <dbReference type="Proteomes" id="UP000051461"/>
    </source>
</evidence>
<dbReference type="InterPro" id="IPR000534">
    <property type="entry name" value="Semialdehyde_DH_NAD-bd"/>
</dbReference>
<dbReference type="FunFam" id="3.30.360.10:FF:000014">
    <property type="entry name" value="N-acetyl-gamma-glutamyl-phosphate reductase"/>
    <property type="match status" value="1"/>
</dbReference>
<evidence type="ECO:0000259" key="9">
    <source>
        <dbReference type="SMART" id="SM00859"/>
    </source>
</evidence>
<dbReference type="UniPathway" id="UPA00068">
    <property type="reaction ID" value="UER00108"/>
</dbReference>
<evidence type="ECO:0000256" key="1">
    <source>
        <dbReference type="ARBA" id="ARBA00004862"/>
    </source>
</evidence>
<evidence type="ECO:0000256" key="4">
    <source>
        <dbReference type="ARBA" id="ARBA00022857"/>
    </source>
</evidence>
<gene>
    <name evidence="7" type="primary">argC</name>
    <name evidence="10" type="ORF">FC07_GL002057</name>
</gene>
<dbReference type="CDD" id="cd17895">
    <property type="entry name" value="AGPR_1_N"/>
    <property type="match status" value="1"/>
</dbReference>
<dbReference type="Proteomes" id="UP000051461">
    <property type="component" value="Unassembled WGS sequence"/>
</dbReference>
<sequence>MKTALVGVTGYGGMVLYQLLQQHPAVTEINLYGHSQTTDQPLSEAVPMFGISATAMIHPYDVATIMAANDVVFFATSAGVTSQVAAPFIAAGFPVIDLSGDYRLKQPATYEKWYHKPAAPQAALDAAYYGLAEFGQVGSAKYVANPGCYATATLLGLAPLAQNDLIQPDSIVVDAKSGTSGAGKKLATSTHFSQTNENLQLYKVDQHQHIPEIMQQLQAWNPEIPAIEFTTTLIPVTRGIMSTIYAKVKPGTTAEQLVAAFETTYQHADFVRFGATLPMLKQVQGTNFCDLGLQYNPVTHNVTVVSVIDNLIKGAGGQAIQNLNQMFGLDAAAGLPTHVIMP</sequence>
<dbReference type="GO" id="GO:0005737">
    <property type="term" value="C:cytoplasm"/>
    <property type="evidence" value="ECO:0007669"/>
    <property type="project" value="UniProtKB-SubCell"/>
</dbReference>
<comment type="function">
    <text evidence="7">Catalyzes the NADPH-dependent reduction of N-acetyl-5-glutamyl phosphate to yield N-acetyl-L-glutamate 5-semialdehyde.</text>
</comment>